<organism evidence="2 3">
    <name type="scientific">Penicilliopsis zonata CBS 506.65</name>
    <dbReference type="NCBI Taxonomy" id="1073090"/>
    <lineage>
        <taxon>Eukaryota</taxon>
        <taxon>Fungi</taxon>
        <taxon>Dikarya</taxon>
        <taxon>Ascomycota</taxon>
        <taxon>Pezizomycotina</taxon>
        <taxon>Eurotiomycetes</taxon>
        <taxon>Eurotiomycetidae</taxon>
        <taxon>Eurotiales</taxon>
        <taxon>Aspergillaceae</taxon>
        <taxon>Penicilliopsis</taxon>
    </lineage>
</organism>
<feature type="signal peptide" evidence="1">
    <location>
        <begin position="1"/>
        <end position="17"/>
    </location>
</feature>
<keyword evidence="1" id="KW-0732">Signal</keyword>
<dbReference type="AlphaFoldDB" id="A0A1L9S8Z6"/>
<dbReference type="RefSeq" id="XP_022578143.1">
    <property type="nucleotide sequence ID" value="XM_022723977.1"/>
</dbReference>
<sequence length="198" mass="21382">MYRVLLVVFATLAAVNAVTITNYANRNCGGSARSCSNIGEGRCCYRQGSTFASSKFSGLINSELGAVCSGTANAQCKTIRKASPGNGCINPPGPTQRLKGSYWLNCIIRRKRANCPSVESKEALAQLEGTESQTGEQVLPDKVIFDGHVFNINYHVPSNVTEALEYLADGDARYDDVPEDLKQFEVTGDAAKEYLESP</sequence>
<evidence type="ECO:0000313" key="2">
    <source>
        <dbReference type="EMBL" id="OJJ43633.1"/>
    </source>
</evidence>
<accession>A0A1L9S8Z6</accession>
<evidence type="ECO:0000256" key="1">
    <source>
        <dbReference type="SAM" id="SignalP"/>
    </source>
</evidence>
<name>A0A1L9S8Z6_9EURO</name>
<dbReference type="GeneID" id="34610442"/>
<protein>
    <recommendedName>
        <fullName evidence="4">Hydrophobin</fullName>
    </recommendedName>
</protein>
<proteinExistence type="predicted"/>
<dbReference type="VEuPathDB" id="FungiDB:ASPZODRAFT_136084"/>
<feature type="chain" id="PRO_5013267886" description="Hydrophobin" evidence="1">
    <location>
        <begin position="18"/>
        <end position="198"/>
    </location>
</feature>
<evidence type="ECO:0000313" key="3">
    <source>
        <dbReference type="Proteomes" id="UP000184188"/>
    </source>
</evidence>
<gene>
    <name evidence="2" type="ORF">ASPZODRAFT_136084</name>
</gene>
<dbReference type="Proteomes" id="UP000184188">
    <property type="component" value="Unassembled WGS sequence"/>
</dbReference>
<keyword evidence="3" id="KW-1185">Reference proteome</keyword>
<dbReference type="EMBL" id="KV878351">
    <property type="protein sequence ID" value="OJJ43633.1"/>
    <property type="molecule type" value="Genomic_DNA"/>
</dbReference>
<reference evidence="3" key="1">
    <citation type="journal article" date="2017" name="Genome Biol.">
        <title>Comparative genomics reveals high biological diversity and specific adaptations in the industrially and medically important fungal genus Aspergillus.</title>
        <authorList>
            <person name="de Vries R.P."/>
            <person name="Riley R."/>
            <person name="Wiebenga A."/>
            <person name="Aguilar-Osorio G."/>
            <person name="Amillis S."/>
            <person name="Uchima C.A."/>
            <person name="Anderluh G."/>
            <person name="Asadollahi M."/>
            <person name="Askin M."/>
            <person name="Barry K."/>
            <person name="Battaglia E."/>
            <person name="Bayram O."/>
            <person name="Benocci T."/>
            <person name="Braus-Stromeyer S.A."/>
            <person name="Caldana C."/>
            <person name="Canovas D."/>
            <person name="Cerqueira G.C."/>
            <person name="Chen F."/>
            <person name="Chen W."/>
            <person name="Choi C."/>
            <person name="Clum A."/>
            <person name="Dos Santos R.A."/>
            <person name="Damasio A.R."/>
            <person name="Diallinas G."/>
            <person name="Emri T."/>
            <person name="Fekete E."/>
            <person name="Flipphi M."/>
            <person name="Freyberg S."/>
            <person name="Gallo A."/>
            <person name="Gournas C."/>
            <person name="Habgood R."/>
            <person name="Hainaut M."/>
            <person name="Harispe M.L."/>
            <person name="Henrissat B."/>
            <person name="Hilden K.S."/>
            <person name="Hope R."/>
            <person name="Hossain A."/>
            <person name="Karabika E."/>
            <person name="Karaffa L."/>
            <person name="Karanyi Z."/>
            <person name="Krasevec N."/>
            <person name="Kuo A."/>
            <person name="Kusch H."/>
            <person name="LaButti K."/>
            <person name="Lagendijk E.L."/>
            <person name="Lapidus A."/>
            <person name="Levasseur A."/>
            <person name="Lindquist E."/>
            <person name="Lipzen A."/>
            <person name="Logrieco A.F."/>
            <person name="MacCabe A."/>
            <person name="Maekelae M.R."/>
            <person name="Malavazi I."/>
            <person name="Melin P."/>
            <person name="Meyer V."/>
            <person name="Mielnichuk N."/>
            <person name="Miskei M."/>
            <person name="Molnar A.P."/>
            <person name="Mule G."/>
            <person name="Ngan C.Y."/>
            <person name="Orejas M."/>
            <person name="Orosz E."/>
            <person name="Ouedraogo J.P."/>
            <person name="Overkamp K.M."/>
            <person name="Park H.-S."/>
            <person name="Perrone G."/>
            <person name="Piumi F."/>
            <person name="Punt P.J."/>
            <person name="Ram A.F."/>
            <person name="Ramon A."/>
            <person name="Rauscher S."/>
            <person name="Record E."/>
            <person name="Riano-Pachon D.M."/>
            <person name="Robert V."/>
            <person name="Roehrig J."/>
            <person name="Ruller R."/>
            <person name="Salamov A."/>
            <person name="Salih N.S."/>
            <person name="Samson R.A."/>
            <person name="Sandor E."/>
            <person name="Sanguinetti M."/>
            <person name="Schuetze T."/>
            <person name="Sepcic K."/>
            <person name="Shelest E."/>
            <person name="Sherlock G."/>
            <person name="Sophianopoulou V."/>
            <person name="Squina F.M."/>
            <person name="Sun H."/>
            <person name="Susca A."/>
            <person name="Todd R.B."/>
            <person name="Tsang A."/>
            <person name="Unkles S.E."/>
            <person name="van de Wiele N."/>
            <person name="van Rossen-Uffink D."/>
            <person name="Oliveira J.V."/>
            <person name="Vesth T.C."/>
            <person name="Visser J."/>
            <person name="Yu J.-H."/>
            <person name="Zhou M."/>
            <person name="Andersen M.R."/>
            <person name="Archer D.B."/>
            <person name="Baker S.E."/>
            <person name="Benoit I."/>
            <person name="Brakhage A.A."/>
            <person name="Braus G.H."/>
            <person name="Fischer R."/>
            <person name="Frisvad J.C."/>
            <person name="Goldman G.H."/>
            <person name="Houbraken J."/>
            <person name="Oakley B."/>
            <person name="Pocsi I."/>
            <person name="Scazzocchio C."/>
            <person name="Seiboth B."/>
            <person name="vanKuyk P.A."/>
            <person name="Wortman J."/>
            <person name="Dyer P.S."/>
            <person name="Grigoriev I.V."/>
        </authorList>
    </citation>
    <scope>NUCLEOTIDE SEQUENCE [LARGE SCALE GENOMIC DNA]</scope>
    <source>
        <strain evidence="3">CBS 506.65</strain>
    </source>
</reference>
<evidence type="ECO:0008006" key="4">
    <source>
        <dbReference type="Google" id="ProtNLM"/>
    </source>
</evidence>
<dbReference type="OrthoDB" id="4732505at2759"/>